<comment type="catalytic activity">
    <reaction evidence="6">
        <text>a primary alcohol + NADP(+) = an aldehyde + NADPH + H(+)</text>
        <dbReference type="Rhea" id="RHEA:15937"/>
        <dbReference type="ChEBI" id="CHEBI:15378"/>
        <dbReference type="ChEBI" id="CHEBI:15734"/>
        <dbReference type="ChEBI" id="CHEBI:17478"/>
        <dbReference type="ChEBI" id="CHEBI:57783"/>
        <dbReference type="ChEBI" id="CHEBI:58349"/>
        <dbReference type="EC" id="1.1.1.2"/>
    </reaction>
</comment>
<dbReference type="GO" id="GO:0008106">
    <property type="term" value="F:alcohol dehydrogenase (NADP+) activity"/>
    <property type="evidence" value="ECO:0007669"/>
    <property type="project" value="UniProtKB-EC"/>
</dbReference>
<dbReference type="SUPFAM" id="SSF51735">
    <property type="entry name" value="NAD(P)-binding Rossmann-fold domains"/>
    <property type="match status" value="1"/>
</dbReference>
<reference evidence="9 10" key="1">
    <citation type="submission" date="2017-06" db="EMBL/GenBank/DDBJ databases">
        <authorList>
            <person name="Kim H.J."/>
            <person name="Triplett B.A."/>
        </authorList>
    </citation>
    <scope>NUCLEOTIDE SEQUENCE [LARGE SCALE GENOMIC DNA]</scope>
    <source>
        <strain evidence="9 10">CGMCC 4.1858</strain>
    </source>
</reference>
<sequence length="351" mass="37248">MPFAVAALAAAGPGAPLELTTVERREPGPHDVVIDIAHTGICHTDIALLRNHWMEGLFPMVPGHEITGTVVAAGPGVTRHAVGDRVGVGCYVDSCRACENCLAGQEQHCLKGEVLTFGALDYDKRPTFGGYSRRIVVDENYVLRIPDGLGLDVAAPLLCAGVTMYVPLRRWGAGPGRKVAVVGMGGLGHLGVKIAHAMGAEVTVLGRSVSKREDGLRFGADAYVSTEDASWFADRGRSFDLIVNTVSGSIDTNAYLGLLRLDGVLVNAGVTAEAATFQGMLLGDPRRIITSTKNGGIRETQEMLEFCARHGISADIETVPADQVDTALDRLDRGDVRYRFVIDVSTLGQAG</sequence>
<proteinExistence type="inferred from homology"/>
<evidence type="ECO:0000256" key="6">
    <source>
        <dbReference type="ARBA" id="ARBA00048262"/>
    </source>
</evidence>
<keyword evidence="3 7" id="KW-0862">Zinc</keyword>
<name>A0A239N7X9_9ACTN</name>
<evidence type="ECO:0000256" key="3">
    <source>
        <dbReference type="ARBA" id="ARBA00022833"/>
    </source>
</evidence>
<dbReference type="PROSITE" id="PS00059">
    <property type="entry name" value="ADH_ZINC"/>
    <property type="match status" value="1"/>
</dbReference>
<dbReference type="EC" id="1.1.1.2" evidence="5"/>
<dbReference type="FunFam" id="3.40.50.720:FF:000022">
    <property type="entry name" value="Cinnamyl alcohol dehydrogenase"/>
    <property type="match status" value="1"/>
</dbReference>
<evidence type="ECO:0000256" key="2">
    <source>
        <dbReference type="ARBA" id="ARBA00022723"/>
    </source>
</evidence>
<evidence type="ECO:0000313" key="10">
    <source>
        <dbReference type="Proteomes" id="UP000198280"/>
    </source>
</evidence>
<dbReference type="AlphaFoldDB" id="A0A239N7X9"/>
<keyword evidence="4" id="KW-0560">Oxidoreductase</keyword>
<keyword evidence="2 7" id="KW-0479">Metal-binding</keyword>
<dbReference type="SMART" id="SM00829">
    <property type="entry name" value="PKS_ER"/>
    <property type="match status" value="1"/>
</dbReference>
<dbReference type="InterPro" id="IPR013154">
    <property type="entry name" value="ADH-like_N"/>
</dbReference>
<dbReference type="GO" id="GO:0008270">
    <property type="term" value="F:zinc ion binding"/>
    <property type="evidence" value="ECO:0007669"/>
    <property type="project" value="InterPro"/>
</dbReference>
<dbReference type="SUPFAM" id="SSF50129">
    <property type="entry name" value="GroES-like"/>
    <property type="match status" value="1"/>
</dbReference>
<dbReference type="InterPro" id="IPR020843">
    <property type="entry name" value="ER"/>
</dbReference>
<dbReference type="Pfam" id="PF08240">
    <property type="entry name" value="ADH_N"/>
    <property type="match status" value="1"/>
</dbReference>
<accession>A0A239N7X9</accession>
<evidence type="ECO:0000256" key="7">
    <source>
        <dbReference type="RuleBase" id="RU361277"/>
    </source>
</evidence>
<dbReference type="PANTHER" id="PTHR42683">
    <property type="entry name" value="ALDEHYDE REDUCTASE"/>
    <property type="match status" value="1"/>
</dbReference>
<feature type="domain" description="Enoyl reductase (ER)" evidence="8">
    <location>
        <begin position="14"/>
        <end position="342"/>
    </location>
</feature>
<evidence type="ECO:0000256" key="1">
    <source>
        <dbReference type="ARBA" id="ARBA00001947"/>
    </source>
</evidence>
<evidence type="ECO:0000313" key="9">
    <source>
        <dbReference type="EMBL" id="SNT50593.1"/>
    </source>
</evidence>
<dbReference type="InterPro" id="IPR011032">
    <property type="entry name" value="GroES-like_sf"/>
</dbReference>
<dbReference type="OrthoDB" id="3567264at2"/>
<dbReference type="Proteomes" id="UP000198280">
    <property type="component" value="Unassembled WGS sequence"/>
</dbReference>
<dbReference type="Pfam" id="PF00107">
    <property type="entry name" value="ADH_zinc_N"/>
    <property type="match status" value="1"/>
</dbReference>
<dbReference type="EMBL" id="FZOF01000032">
    <property type="protein sequence ID" value="SNT50593.1"/>
    <property type="molecule type" value="Genomic_DNA"/>
</dbReference>
<dbReference type="InterPro" id="IPR002328">
    <property type="entry name" value="ADH_Zn_CS"/>
</dbReference>
<dbReference type="InterPro" id="IPR036291">
    <property type="entry name" value="NAD(P)-bd_dom_sf"/>
</dbReference>
<dbReference type="InterPro" id="IPR013149">
    <property type="entry name" value="ADH-like_C"/>
</dbReference>
<dbReference type="Gene3D" id="3.90.180.10">
    <property type="entry name" value="Medium-chain alcohol dehydrogenases, catalytic domain"/>
    <property type="match status" value="1"/>
</dbReference>
<dbReference type="InterPro" id="IPR047109">
    <property type="entry name" value="CAD-like"/>
</dbReference>
<dbReference type="Gene3D" id="3.40.50.720">
    <property type="entry name" value="NAD(P)-binding Rossmann-like Domain"/>
    <property type="match status" value="1"/>
</dbReference>
<dbReference type="RefSeq" id="WP_089228418.1">
    <property type="nucleotide sequence ID" value="NZ_FZOF01000032.1"/>
</dbReference>
<comment type="cofactor">
    <cofactor evidence="1 7">
        <name>Zn(2+)</name>
        <dbReference type="ChEBI" id="CHEBI:29105"/>
    </cofactor>
</comment>
<evidence type="ECO:0000259" key="8">
    <source>
        <dbReference type="SMART" id="SM00829"/>
    </source>
</evidence>
<evidence type="ECO:0000256" key="4">
    <source>
        <dbReference type="ARBA" id="ARBA00023002"/>
    </source>
</evidence>
<dbReference type="CDD" id="cd05283">
    <property type="entry name" value="CAD1"/>
    <property type="match status" value="1"/>
</dbReference>
<protein>
    <recommendedName>
        <fullName evidence="5">alcohol dehydrogenase (NADP(+))</fullName>
        <ecNumber evidence="5">1.1.1.2</ecNumber>
    </recommendedName>
</protein>
<comment type="similarity">
    <text evidence="7">Belongs to the zinc-containing alcohol dehydrogenase family.</text>
</comment>
<gene>
    <name evidence="9" type="ORF">SAMN05216252_13227</name>
</gene>
<organism evidence="9 10">
    <name type="scientific">Actinacidiphila glaucinigra</name>
    <dbReference type="NCBI Taxonomy" id="235986"/>
    <lineage>
        <taxon>Bacteria</taxon>
        <taxon>Bacillati</taxon>
        <taxon>Actinomycetota</taxon>
        <taxon>Actinomycetes</taxon>
        <taxon>Kitasatosporales</taxon>
        <taxon>Streptomycetaceae</taxon>
        <taxon>Actinacidiphila</taxon>
    </lineage>
</organism>
<evidence type="ECO:0000256" key="5">
    <source>
        <dbReference type="ARBA" id="ARBA00024074"/>
    </source>
</evidence>
<keyword evidence="10" id="KW-1185">Reference proteome</keyword>